<protein>
    <recommendedName>
        <fullName evidence="2">Protein kinase domain-containing protein</fullName>
    </recommendedName>
</protein>
<sequence>MTTIQRNEDPEDVYEVLERIGEGSYGKVYKAMTKSNAEVVALKVVPVEVSWQFLVRIAPMDRYGVLCRGFAG</sequence>
<reference evidence="3" key="1">
    <citation type="submission" date="2021-02" db="EMBL/GenBank/DDBJ databases">
        <authorList>
            <person name="Palmer J.M."/>
        </authorList>
    </citation>
    <scope>NUCLEOTIDE SEQUENCE</scope>
    <source>
        <strain evidence="3">SCRP23</strain>
    </source>
</reference>
<name>A0A8T1W8B4_9STRA</name>
<proteinExistence type="predicted"/>
<dbReference type="PROSITE" id="PS00107">
    <property type="entry name" value="PROTEIN_KINASE_ATP"/>
    <property type="match status" value="1"/>
</dbReference>
<dbReference type="EMBL" id="JAGDFL010000424">
    <property type="protein sequence ID" value="KAG7388958.1"/>
    <property type="molecule type" value="Genomic_DNA"/>
</dbReference>
<dbReference type="GO" id="GO:0004672">
    <property type="term" value="F:protein kinase activity"/>
    <property type="evidence" value="ECO:0007669"/>
    <property type="project" value="InterPro"/>
</dbReference>
<gene>
    <name evidence="3" type="ORF">PHYBOEH_007651</name>
</gene>
<keyword evidence="1" id="KW-0067">ATP-binding</keyword>
<dbReference type="OrthoDB" id="8693905at2759"/>
<keyword evidence="4" id="KW-1185">Reference proteome</keyword>
<comment type="caution">
    <text evidence="3">The sequence shown here is derived from an EMBL/GenBank/DDBJ whole genome shotgun (WGS) entry which is preliminary data.</text>
</comment>
<evidence type="ECO:0000256" key="1">
    <source>
        <dbReference type="PROSITE-ProRule" id="PRU10141"/>
    </source>
</evidence>
<evidence type="ECO:0000259" key="2">
    <source>
        <dbReference type="PROSITE" id="PS50011"/>
    </source>
</evidence>
<dbReference type="InterPro" id="IPR017441">
    <property type="entry name" value="Protein_kinase_ATP_BS"/>
</dbReference>
<evidence type="ECO:0000313" key="4">
    <source>
        <dbReference type="Proteomes" id="UP000693981"/>
    </source>
</evidence>
<keyword evidence="1" id="KW-0547">Nucleotide-binding</keyword>
<organism evidence="3 4">
    <name type="scientific">Phytophthora boehmeriae</name>
    <dbReference type="NCBI Taxonomy" id="109152"/>
    <lineage>
        <taxon>Eukaryota</taxon>
        <taxon>Sar</taxon>
        <taxon>Stramenopiles</taxon>
        <taxon>Oomycota</taxon>
        <taxon>Peronosporomycetes</taxon>
        <taxon>Peronosporales</taxon>
        <taxon>Peronosporaceae</taxon>
        <taxon>Phytophthora</taxon>
    </lineage>
</organism>
<dbReference type="GO" id="GO:0005524">
    <property type="term" value="F:ATP binding"/>
    <property type="evidence" value="ECO:0007669"/>
    <property type="project" value="UniProtKB-UniRule"/>
</dbReference>
<accession>A0A8T1W8B4</accession>
<evidence type="ECO:0000313" key="3">
    <source>
        <dbReference type="EMBL" id="KAG7388958.1"/>
    </source>
</evidence>
<dbReference type="Proteomes" id="UP000693981">
    <property type="component" value="Unassembled WGS sequence"/>
</dbReference>
<dbReference type="InterPro" id="IPR000719">
    <property type="entry name" value="Prot_kinase_dom"/>
</dbReference>
<dbReference type="AlphaFoldDB" id="A0A8T1W8B4"/>
<dbReference type="PROSITE" id="PS50011">
    <property type="entry name" value="PROTEIN_KINASE_DOM"/>
    <property type="match status" value="1"/>
</dbReference>
<feature type="domain" description="Protein kinase" evidence="2">
    <location>
        <begin position="14"/>
        <end position="72"/>
    </location>
</feature>
<feature type="binding site" evidence="1">
    <location>
        <position position="43"/>
    </location>
    <ligand>
        <name>ATP</name>
        <dbReference type="ChEBI" id="CHEBI:30616"/>
    </ligand>
</feature>